<evidence type="ECO:0000313" key="4">
    <source>
        <dbReference type="Proteomes" id="UP000758856"/>
    </source>
</evidence>
<accession>A0A9W6IU42</accession>
<dbReference type="EMBL" id="JAFBCY010000003">
    <property type="protein sequence ID" value="MBM7852038.1"/>
    <property type="molecule type" value="Genomic_DNA"/>
</dbReference>
<keyword evidence="4" id="KW-1185">Reference proteome</keyword>
<evidence type="ECO:0000256" key="1">
    <source>
        <dbReference type="SAM" id="Phobius"/>
    </source>
</evidence>
<name>A0A9W6IU42_9HYPH</name>
<reference evidence="2" key="1">
    <citation type="journal article" date="2014" name="Int. J. Syst. Evol. Microbiol.">
        <title>Complete genome sequence of Corynebacterium casei LMG S-19264T (=DSM 44701T), isolated from a smear-ripened cheese.</title>
        <authorList>
            <consortium name="US DOE Joint Genome Institute (JGI-PGF)"/>
            <person name="Walter F."/>
            <person name="Albersmeier A."/>
            <person name="Kalinowski J."/>
            <person name="Ruckert C."/>
        </authorList>
    </citation>
    <scope>NUCLEOTIDE SEQUENCE</scope>
    <source>
        <strain evidence="2">VKM B-1606</strain>
    </source>
</reference>
<dbReference type="EMBL" id="BSFF01000003">
    <property type="protein sequence ID" value="GLK56243.1"/>
    <property type="molecule type" value="Genomic_DNA"/>
</dbReference>
<reference evidence="3 4" key="2">
    <citation type="submission" date="2021-01" db="EMBL/GenBank/DDBJ databases">
        <title>Genomic Encyclopedia of Type Strains, Phase IV (KMG-IV): sequencing the most valuable type-strain genomes for metagenomic binning, comparative biology and taxonomic classification.</title>
        <authorList>
            <person name="Goeker M."/>
        </authorList>
    </citation>
    <scope>NUCLEOTIDE SEQUENCE [LARGE SCALE GENOMIC DNA]</scope>
    <source>
        <strain evidence="3 4">DSM 6130</strain>
    </source>
</reference>
<evidence type="ECO:0000313" key="5">
    <source>
        <dbReference type="Proteomes" id="UP001143400"/>
    </source>
</evidence>
<dbReference type="AlphaFoldDB" id="A0A9W6IU42"/>
<sequence length="77" mass="7939">MTFVGGLVGLMLGLALGMLFGRVALPRVLEQQRRRGGIRRPDLLEGPTRQVYAIVFPGLFAVGGAVGGAALGGYLGG</sequence>
<organism evidence="2 5">
    <name type="scientific">Methylopila capsulata</name>
    <dbReference type="NCBI Taxonomy" id="61654"/>
    <lineage>
        <taxon>Bacteria</taxon>
        <taxon>Pseudomonadati</taxon>
        <taxon>Pseudomonadota</taxon>
        <taxon>Alphaproteobacteria</taxon>
        <taxon>Hyphomicrobiales</taxon>
        <taxon>Methylopilaceae</taxon>
        <taxon>Methylopila</taxon>
    </lineage>
</organism>
<dbReference type="Proteomes" id="UP000758856">
    <property type="component" value="Unassembled WGS sequence"/>
</dbReference>
<reference evidence="2" key="3">
    <citation type="submission" date="2023-01" db="EMBL/GenBank/DDBJ databases">
        <authorList>
            <person name="Sun Q."/>
            <person name="Evtushenko L."/>
        </authorList>
    </citation>
    <scope>NUCLEOTIDE SEQUENCE</scope>
    <source>
        <strain evidence="2">VKM B-1606</strain>
    </source>
</reference>
<keyword evidence="1" id="KW-0472">Membrane</keyword>
<protein>
    <submittedName>
        <fullName evidence="2">Uncharacterized protein</fullName>
    </submittedName>
</protein>
<proteinExistence type="predicted"/>
<dbReference type="RefSeq" id="WP_204950474.1">
    <property type="nucleotide sequence ID" value="NZ_BSFF01000003.1"/>
</dbReference>
<comment type="caution">
    <text evidence="2">The sequence shown here is derived from an EMBL/GenBank/DDBJ whole genome shotgun (WGS) entry which is preliminary data.</text>
</comment>
<dbReference type="Proteomes" id="UP001143400">
    <property type="component" value="Unassembled WGS sequence"/>
</dbReference>
<feature type="transmembrane region" description="Helical" evidence="1">
    <location>
        <begin position="50"/>
        <end position="75"/>
    </location>
</feature>
<evidence type="ECO:0000313" key="3">
    <source>
        <dbReference type="EMBL" id="MBM7852038.1"/>
    </source>
</evidence>
<keyword evidence="1" id="KW-0812">Transmembrane</keyword>
<gene>
    <name evidence="2" type="ORF">GCM10008170_22620</name>
    <name evidence="3" type="ORF">JOD31_002280</name>
</gene>
<keyword evidence="1" id="KW-1133">Transmembrane helix</keyword>
<feature type="transmembrane region" description="Helical" evidence="1">
    <location>
        <begin position="6"/>
        <end position="29"/>
    </location>
</feature>
<evidence type="ECO:0000313" key="2">
    <source>
        <dbReference type="EMBL" id="GLK56243.1"/>
    </source>
</evidence>